<dbReference type="RefSeq" id="WP_169236544.1">
    <property type="nucleotide sequence ID" value="NZ_JABBGI010000036.1"/>
</dbReference>
<dbReference type="InterPro" id="IPR032774">
    <property type="entry name" value="WG_beta_rep"/>
</dbReference>
<gene>
    <name evidence="1" type="ORF">HHL23_20170</name>
</gene>
<keyword evidence="2" id="KW-1185">Reference proteome</keyword>
<comment type="caution">
    <text evidence="1">The sequence shown here is derived from an EMBL/GenBank/DDBJ whole genome shotgun (WGS) entry which is preliminary data.</text>
</comment>
<proteinExistence type="predicted"/>
<protein>
    <submittedName>
        <fullName evidence="1">WG repeat-containing protein</fullName>
    </submittedName>
</protein>
<dbReference type="EMBL" id="JABBGI010000036">
    <property type="protein sequence ID" value="NML72087.1"/>
    <property type="molecule type" value="Genomic_DNA"/>
</dbReference>
<dbReference type="Proteomes" id="UP000544054">
    <property type="component" value="Unassembled WGS sequence"/>
</dbReference>
<sequence length="366" mass="42358">MNYKWGILDNNGEILIKNQFDKIKKLSDSLVEIEKKDSIGVIDTKGNIVIAPVFRRIDVSKNLILAQTFNTGNKLEISDIVKQKLTDYIVSIQKKSKVISKFYSINDRNISQVGLFGAFNNKGELKIPFEYSLLQRGVDSEIIAIKNGKFGILYEDGKILQDFKYDDITVLFDKFYLLKSNDRLGVFAKDNKKLLEVKFSKVFPISANEILYIENNVWYKVSYTNDFSNSRIQKIKLNPNFKLDYIEKQPDNVTGNDFFSLEYNNLYGIIDKKLNIIIPPVNEEKERYYNNKYFDESGKIYSSKGILLKDIDVSRNYFDDNVKFKSTIICTKDGKYGVVNIDGKIVVPFKYSYIQNIDGNKFIVKK</sequence>
<name>A0A7Y0FT82_9FLAO</name>
<reference evidence="1 2" key="1">
    <citation type="submission" date="2020-04" db="EMBL/GenBank/DDBJ databases">
        <title>Chryseobacterium sp. RP-3-3 sp. nov., isolated from Jeju soil.</title>
        <authorList>
            <person name="Dahal R.H."/>
        </authorList>
    </citation>
    <scope>NUCLEOTIDE SEQUENCE [LARGE SCALE GENOMIC DNA]</scope>
    <source>
        <strain evidence="1 2">RP-3-3</strain>
    </source>
</reference>
<dbReference type="Pfam" id="PF14903">
    <property type="entry name" value="WG_beta_rep"/>
    <property type="match status" value="3"/>
</dbReference>
<evidence type="ECO:0000313" key="2">
    <source>
        <dbReference type="Proteomes" id="UP000544054"/>
    </source>
</evidence>
<dbReference type="PANTHER" id="PTHR37841:SF1">
    <property type="entry name" value="DUF3298 DOMAIN-CONTAINING PROTEIN"/>
    <property type="match status" value="1"/>
</dbReference>
<evidence type="ECO:0000313" key="1">
    <source>
        <dbReference type="EMBL" id="NML72087.1"/>
    </source>
</evidence>
<organism evidence="1 2">
    <name type="scientific">Chryseobacterium antibioticum</name>
    <dbReference type="NCBI Taxonomy" id="2728847"/>
    <lineage>
        <taxon>Bacteria</taxon>
        <taxon>Pseudomonadati</taxon>
        <taxon>Bacteroidota</taxon>
        <taxon>Flavobacteriia</taxon>
        <taxon>Flavobacteriales</taxon>
        <taxon>Weeksellaceae</taxon>
        <taxon>Chryseobacterium group</taxon>
        <taxon>Chryseobacterium</taxon>
    </lineage>
</organism>
<accession>A0A7Y0FT82</accession>
<dbReference type="PANTHER" id="PTHR37841">
    <property type="entry name" value="GLR2918 PROTEIN"/>
    <property type="match status" value="1"/>
</dbReference>
<dbReference type="AlphaFoldDB" id="A0A7Y0FT82"/>